<keyword evidence="5" id="KW-1185">Reference proteome</keyword>
<reference evidence="4" key="2">
    <citation type="submission" date="2020-11" db="EMBL/GenBank/DDBJ databases">
        <title>Whole genome sequencing of Colletotrichum sp.</title>
        <authorList>
            <person name="Li H."/>
        </authorList>
    </citation>
    <scope>NUCLEOTIDE SEQUENCE</scope>
    <source>
        <strain evidence="4">CkLH20</strain>
    </source>
</reference>
<dbReference type="EMBL" id="JAATWM020000042">
    <property type="protein sequence ID" value="KAF9871859.1"/>
    <property type="molecule type" value="Genomic_DNA"/>
</dbReference>
<reference evidence="4" key="1">
    <citation type="submission" date="2020-03" db="EMBL/GenBank/DDBJ databases">
        <authorList>
            <person name="He L."/>
        </authorList>
    </citation>
    <scope>NUCLEOTIDE SEQUENCE</scope>
    <source>
        <strain evidence="4">CkLH20</strain>
    </source>
</reference>
<dbReference type="InterPro" id="IPR050613">
    <property type="entry name" value="Sec_Metabolite_Reg"/>
</dbReference>
<dbReference type="PANTHER" id="PTHR31001:SF85">
    <property type="entry name" value="ZN(II)2CYS6 TRANSCRIPTION FACTOR (EUROFUNG)"/>
    <property type="match status" value="1"/>
</dbReference>
<proteinExistence type="predicted"/>
<dbReference type="CDD" id="cd12148">
    <property type="entry name" value="fungal_TF_MHR"/>
    <property type="match status" value="1"/>
</dbReference>
<evidence type="ECO:0000256" key="1">
    <source>
        <dbReference type="ARBA" id="ARBA00004123"/>
    </source>
</evidence>
<dbReference type="PANTHER" id="PTHR31001">
    <property type="entry name" value="UNCHARACTERIZED TRANSCRIPTIONAL REGULATORY PROTEIN"/>
    <property type="match status" value="1"/>
</dbReference>
<dbReference type="OrthoDB" id="2269373at2759"/>
<keyword evidence="2" id="KW-0539">Nucleus</keyword>
<accession>A0A9P6LDJ4</accession>
<comment type="caution">
    <text evidence="4">The sequence shown here is derived from an EMBL/GenBank/DDBJ whole genome shotgun (WGS) entry which is preliminary data.</text>
</comment>
<dbReference type="Proteomes" id="UP000781932">
    <property type="component" value="Unassembled WGS sequence"/>
</dbReference>
<dbReference type="AlphaFoldDB" id="A0A9P6LDJ4"/>
<gene>
    <name evidence="4" type="ORF">CkaCkLH20_10793</name>
</gene>
<dbReference type="RefSeq" id="XP_038741320.1">
    <property type="nucleotide sequence ID" value="XM_038893507.1"/>
</dbReference>
<organism evidence="4 5">
    <name type="scientific">Colletotrichum karsti</name>
    <dbReference type="NCBI Taxonomy" id="1095194"/>
    <lineage>
        <taxon>Eukaryota</taxon>
        <taxon>Fungi</taxon>
        <taxon>Dikarya</taxon>
        <taxon>Ascomycota</taxon>
        <taxon>Pezizomycotina</taxon>
        <taxon>Sordariomycetes</taxon>
        <taxon>Hypocreomycetidae</taxon>
        <taxon>Glomerellales</taxon>
        <taxon>Glomerellaceae</taxon>
        <taxon>Colletotrichum</taxon>
        <taxon>Colletotrichum boninense species complex</taxon>
    </lineage>
</organism>
<evidence type="ECO:0000313" key="5">
    <source>
        <dbReference type="Proteomes" id="UP000781932"/>
    </source>
</evidence>
<evidence type="ECO:0000256" key="3">
    <source>
        <dbReference type="SAM" id="MobiDB-lite"/>
    </source>
</evidence>
<protein>
    <submittedName>
        <fullName evidence="4">C6 transcription factor</fullName>
    </submittedName>
</protein>
<evidence type="ECO:0000313" key="4">
    <source>
        <dbReference type="EMBL" id="KAF9871859.1"/>
    </source>
</evidence>
<comment type="subcellular location">
    <subcellularLocation>
        <location evidence="1">Nucleus</location>
    </subcellularLocation>
</comment>
<dbReference type="GeneID" id="62166581"/>
<name>A0A9P6LDJ4_9PEZI</name>
<sequence length="418" mass="48120">MSPDDCLGAFNETRPTLMTRYRTAAFQALVNADFLTTRDFEVVQALVLFLFTNPESELASTLTAAALKLCRNMGVHNTRPDPKISFFQREMRIRLWWQLYGLEARTRALTTPDARTPPSKNEFGDVRPPLNVNDTDLHPDMTEAPSEHSGPTEMMCVLMKYEVFNWIRSSPAAAQVFEHIAQSRLRDKTAIEVESNAINEIEAIYNTKYLQHMDKRIPLHAQTYSMANLVLARMRFKVFHPRGRAPTNGADGITSREENEMVFELAMKWVELAEEGLRSRFSSHIFTHMTSKCHIDAYIYLISELRRRCSGDRVDRAWGLIERFYDEYPELLQDSKNSFFQALGSLTLEAWEARRKASVHDPRSGECETPAFIQSLRERARNEAEADEQVSDLQNLDGLGLMDDGNLDWEYWNNFLSL</sequence>
<feature type="region of interest" description="Disordered" evidence="3">
    <location>
        <begin position="111"/>
        <end position="150"/>
    </location>
</feature>
<dbReference type="GO" id="GO:0005634">
    <property type="term" value="C:nucleus"/>
    <property type="evidence" value="ECO:0007669"/>
    <property type="project" value="UniProtKB-SubCell"/>
</dbReference>
<evidence type="ECO:0000256" key="2">
    <source>
        <dbReference type="ARBA" id="ARBA00023242"/>
    </source>
</evidence>